<evidence type="ECO:0000256" key="7">
    <source>
        <dbReference type="PROSITE-ProRule" id="PRU00228"/>
    </source>
</evidence>
<dbReference type="Pfam" id="PF09068">
    <property type="entry name" value="EF-hand_2"/>
    <property type="match status" value="1"/>
</dbReference>
<evidence type="ECO:0000256" key="3">
    <source>
        <dbReference type="ARBA" id="ARBA00022723"/>
    </source>
</evidence>
<keyword evidence="3" id="KW-0479">Metal-binding</keyword>
<keyword evidence="2" id="KW-1003">Cell membrane</keyword>
<evidence type="ECO:0000256" key="2">
    <source>
        <dbReference type="ARBA" id="ARBA00022475"/>
    </source>
</evidence>
<feature type="region of interest" description="Disordered" evidence="8">
    <location>
        <begin position="123"/>
        <end position="190"/>
    </location>
</feature>
<feature type="domain" description="WW" evidence="9">
    <location>
        <begin position="327"/>
        <end position="360"/>
    </location>
</feature>
<dbReference type="GeneID" id="105895748"/>
<evidence type="ECO:0000313" key="11">
    <source>
        <dbReference type="Proteomes" id="UP000515152"/>
    </source>
</evidence>
<dbReference type="InterPro" id="IPR015154">
    <property type="entry name" value="EF-hand_dom_typ2"/>
</dbReference>
<organism evidence="11 12">
    <name type="scientific">Clupea harengus</name>
    <name type="common">Atlantic herring</name>
    <dbReference type="NCBI Taxonomy" id="7950"/>
    <lineage>
        <taxon>Eukaryota</taxon>
        <taxon>Metazoa</taxon>
        <taxon>Chordata</taxon>
        <taxon>Craniata</taxon>
        <taxon>Vertebrata</taxon>
        <taxon>Euteleostomi</taxon>
        <taxon>Actinopterygii</taxon>
        <taxon>Neopterygii</taxon>
        <taxon>Teleostei</taxon>
        <taxon>Clupei</taxon>
        <taxon>Clupeiformes</taxon>
        <taxon>Clupeoidei</taxon>
        <taxon>Clupeidae</taxon>
        <taxon>Clupea</taxon>
    </lineage>
</organism>
<evidence type="ECO:0000256" key="8">
    <source>
        <dbReference type="SAM" id="MobiDB-lite"/>
    </source>
</evidence>
<gene>
    <name evidence="12" type="primary">LOC105895748</name>
</gene>
<dbReference type="FunFam" id="2.20.70.10:FF:000004">
    <property type="entry name" value="dystrophin isoform X1"/>
    <property type="match status" value="1"/>
</dbReference>
<dbReference type="SUPFAM" id="SSF47473">
    <property type="entry name" value="EF-hand"/>
    <property type="match status" value="2"/>
</dbReference>
<keyword evidence="6" id="KW-0472">Membrane</keyword>
<name>A0A6P8GPR0_CLUHA</name>
<reference evidence="12" key="1">
    <citation type="submission" date="2025-08" db="UniProtKB">
        <authorList>
            <consortium name="RefSeq"/>
        </authorList>
    </citation>
    <scope>IDENTIFICATION</scope>
</reference>
<evidence type="ECO:0000256" key="1">
    <source>
        <dbReference type="ARBA" id="ARBA00004202"/>
    </source>
</evidence>
<evidence type="ECO:0000313" key="12">
    <source>
        <dbReference type="RefSeq" id="XP_031436800.1"/>
    </source>
</evidence>
<dbReference type="RefSeq" id="XP_031436800.1">
    <property type="nucleotide sequence ID" value="XM_031580940.2"/>
</dbReference>
<dbReference type="PANTHER" id="PTHR12268">
    <property type="entry name" value="E3 UBIQUITIN-PROTEIN LIGASE KCMF1"/>
    <property type="match status" value="1"/>
</dbReference>
<sequence>MRILRSLERTSGGRIMALVRTSLQKVMLFLHQLQIMAVTSPRYQRLCKDIEAEMDAHDDLIKEGLSNLQRHTSPQQPEDGCKDSTSSSRVHLEGGVEKWAGLMAVLEELWSWLKQKDEELIGQRPSGETAPGQQQDHGKSSLIPRDQETDSSRDQVWLSLTALPTQPEEGPQTRSQSSPAADVVDEERPQWPTRAVQEQEASLEQGWQQQLHWALGRLQELQDAVDRLQQSLTEGEEAGGEGHPVRVTPTDPKPEHCEQSTGCVQSTDPLVMQAVRKNPAFTIQLTPWTSIELHNLSTRWKVLPGETGNGSIRPLQATPLSQEFLSTSVQFPWQRAVTQNNVPYYINHEMQTTTWDHPKVTQLFHTMADLNHVRFSAYRTAMKTRRLQKALCLDLLDLGLAQSVFDQQQLTQNGELLEIADIVSCLGSIYNRLEQQHPDLVNTPLCVDMCLNWLLNVYDTGRSGKVRALSMKIGLLSLSKGHLEDKYKYLFCQVVPPGESCDQRGLALLLSASLQIPQQLDEASAFGEGNVEPSVRSCLQLVGSDGEIDLEQFVDWMQLEPQAMVWLPVLHRVVSAESARHQARCNMCRECPMLGFRYRSLKHFNYDVCQNCFFSGRTAKGHKLTYPMVEYCTPTTSGEDVRDFTKVLKNKFRSKKYFAKHPRLGYLPVQLFLEEDSMDMPVPLLRMCPEQYEMAPIAGWERAVSVESASAAGGGFPEHEFILPEAHSASTSCSPLHVQQGDTHKHSHTSSPVQGQAIKRSEMPEEPDGLISALEEESC</sequence>
<dbReference type="Proteomes" id="UP000515152">
    <property type="component" value="Chromosome 14"/>
</dbReference>
<dbReference type="Gene3D" id="3.30.60.90">
    <property type="match status" value="1"/>
</dbReference>
<dbReference type="GO" id="GO:0008270">
    <property type="term" value="F:zinc ion binding"/>
    <property type="evidence" value="ECO:0007669"/>
    <property type="project" value="UniProtKB-KW"/>
</dbReference>
<dbReference type="Pfam" id="PF00397">
    <property type="entry name" value="WW"/>
    <property type="match status" value="1"/>
</dbReference>
<dbReference type="Gene3D" id="2.20.70.10">
    <property type="match status" value="1"/>
</dbReference>
<proteinExistence type="predicted"/>
<dbReference type="AlphaFoldDB" id="A0A6P8GPR0"/>
<dbReference type="InterPro" id="IPR001202">
    <property type="entry name" value="WW_dom"/>
</dbReference>
<feature type="compositionally biased region" description="Acidic residues" evidence="8">
    <location>
        <begin position="764"/>
        <end position="779"/>
    </location>
</feature>
<evidence type="ECO:0000256" key="5">
    <source>
        <dbReference type="ARBA" id="ARBA00022833"/>
    </source>
</evidence>
<keyword evidence="4 7" id="KW-0863">Zinc-finger</keyword>
<dbReference type="PROSITE" id="PS50020">
    <property type="entry name" value="WW_DOMAIN_2"/>
    <property type="match status" value="1"/>
</dbReference>
<protein>
    <submittedName>
        <fullName evidence="12">Utrophin-like</fullName>
    </submittedName>
</protein>
<dbReference type="InterPro" id="IPR000433">
    <property type="entry name" value="Znf_ZZ"/>
</dbReference>
<comment type="subcellular location">
    <subcellularLocation>
        <location evidence="1">Cell membrane</location>
        <topology evidence="1">Peripheral membrane protein</topology>
    </subcellularLocation>
</comment>
<dbReference type="GO" id="GO:0045202">
    <property type="term" value="C:synapse"/>
    <property type="evidence" value="ECO:0007669"/>
    <property type="project" value="GOC"/>
</dbReference>
<dbReference type="GO" id="GO:0005886">
    <property type="term" value="C:plasma membrane"/>
    <property type="evidence" value="ECO:0007669"/>
    <property type="project" value="UniProtKB-SubCell"/>
</dbReference>
<evidence type="ECO:0000256" key="6">
    <source>
        <dbReference type="ARBA" id="ARBA00023136"/>
    </source>
</evidence>
<dbReference type="Gene3D" id="1.10.238.10">
    <property type="entry name" value="EF-hand"/>
    <property type="match status" value="2"/>
</dbReference>
<dbReference type="KEGG" id="char:105895748"/>
<dbReference type="PROSITE" id="PS01357">
    <property type="entry name" value="ZF_ZZ_1"/>
    <property type="match status" value="1"/>
</dbReference>
<dbReference type="InterPro" id="IPR011992">
    <property type="entry name" value="EF-hand-dom_pair"/>
</dbReference>
<dbReference type="FunFam" id="3.30.60.90:FF:000001">
    <property type="entry name" value="Dystrophin isoform 2"/>
    <property type="match status" value="1"/>
</dbReference>
<evidence type="ECO:0000259" key="9">
    <source>
        <dbReference type="PROSITE" id="PS50020"/>
    </source>
</evidence>
<evidence type="ECO:0000256" key="4">
    <source>
        <dbReference type="ARBA" id="ARBA00022771"/>
    </source>
</evidence>
<dbReference type="OrthoDB" id="10057795at2759"/>
<dbReference type="PANTHER" id="PTHR12268:SF26">
    <property type="entry name" value="UTROPHIN"/>
    <property type="match status" value="1"/>
</dbReference>
<dbReference type="InterPro" id="IPR043145">
    <property type="entry name" value="Znf_ZZ_sf"/>
</dbReference>
<dbReference type="PROSITE" id="PS50135">
    <property type="entry name" value="ZF_ZZ_2"/>
    <property type="match status" value="1"/>
</dbReference>
<feature type="region of interest" description="Disordered" evidence="8">
    <location>
        <begin position="732"/>
        <end position="779"/>
    </location>
</feature>
<dbReference type="Pfam" id="PF00569">
    <property type="entry name" value="ZZ"/>
    <property type="match status" value="1"/>
</dbReference>
<feature type="domain" description="ZZ-type" evidence="10">
    <location>
        <begin position="580"/>
        <end position="636"/>
    </location>
</feature>
<dbReference type="InterPro" id="IPR050774">
    <property type="entry name" value="KCMF1/Dystrophin"/>
</dbReference>
<evidence type="ECO:0000259" key="10">
    <source>
        <dbReference type="PROSITE" id="PS50135"/>
    </source>
</evidence>
<dbReference type="SMART" id="SM00291">
    <property type="entry name" value="ZnF_ZZ"/>
    <property type="match status" value="1"/>
</dbReference>
<dbReference type="InterPro" id="IPR015153">
    <property type="entry name" value="EF-hand_dom_typ1"/>
</dbReference>
<dbReference type="PROSITE" id="PS01159">
    <property type="entry name" value="WW_DOMAIN_1"/>
    <property type="match status" value="1"/>
</dbReference>
<dbReference type="Pfam" id="PF09069">
    <property type="entry name" value="EF-hand_3"/>
    <property type="match status" value="1"/>
</dbReference>
<accession>A0A6P8GPR0</accession>
<dbReference type="CDD" id="cd00201">
    <property type="entry name" value="WW"/>
    <property type="match status" value="1"/>
</dbReference>
<dbReference type="CDD" id="cd02334">
    <property type="entry name" value="ZZ_dystrophin"/>
    <property type="match status" value="1"/>
</dbReference>
<feature type="region of interest" description="Disordered" evidence="8">
    <location>
        <begin position="70"/>
        <end position="89"/>
    </location>
</feature>
<dbReference type="InterPro" id="IPR036020">
    <property type="entry name" value="WW_dom_sf"/>
</dbReference>
<dbReference type="SUPFAM" id="SSF57850">
    <property type="entry name" value="RING/U-box"/>
    <property type="match status" value="1"/>
</dbReference>
<keyword evidence="11" id="KW-1185">Reference proteome</keyword>
<keyword evidence="5" id="KW-0862">Zinc</keyword>
<dbReference type="SUPFAM" id="SSF51045">
    <property type="entry name" value="WW domain"/>
    <property type="match status" value="1"/>
</dbReference>
<dbReference type="GO" id="GO:0099536">
    <property type="term" value="P:synaptic signaling"/>
    <property type="evidence" value="ECO:0007669"/>
    <property type="project" value="TreeGrafter"/>
</dbReference>
<dbReference type="SMART" id="SM00456">
    <property type="entry name" value="WW"/>
    <property type="match status" value="1"/>
</dbReference>